<dbReference type="RefSeq" id="WP_248593425.1">
    <property type="nucleotide sequence ID" value="NZ_BAABEB010000006.1"/>
</dbReference>
<evidence type="ECO:0000313" key="2">
    <source>
        <dbReference type="Proteomes" id="UP000832041"/>
    </source>
</evidence>
<dbReference type="Proteomes" id="UP000832041">
    <property type="component" value="Chromosome"/>
</dbReference>
<proteinExistence type="predicted"/>
<sequence>MAERPAGPDSAYRRGADYAEIYLADDSRHAPAEVERLRRALATRNPQELRIPTILDCLDASGRPDHPAVVDPEDDFWKGFLDRVDRAPRD</sequence>
<dbReference type="EMBL" id="CP051627">
    <property type="protein sequence ID" value="UPT21119.1"/>
    <property type="molecule type" value="Genomic_DNA"/>
</dbReference>
<organism evidence="1 2">
    <name type="scientific">Thermobifida alba</name>
    <name type="common">Thermomonospora alba</name>
    <dbReference type="NCBI Taxonomy" id="53522"/>
    <lineage>
        <taxon>Bacteria</taxon>
        <taxon>Bacillati</taxon>
        <taxon>Actinomycetota</taxon>
        <taxon>Actinomycetes</taxon>
        <taxon>Streptosporangiales</taxon>
        <taxon>Nocardiopsidaceae</taxon>
        <taxon>Thermobifida</taxon>
    </lineage>
</organism>
<protein>
    <submittedName>
        <fullName evidence="1">Uncharacterized protein</fullName>
    </submittedName>
</protein>
<reference evidence="1 2" key="1">
    <citation type="submission" date="2020-04" db="EMBL/GenBank/DDBJ databases">
        <title>Thermobifida alba genome sequencing and assembly.</title>
        <authorList>
            <person name="Luzics S."/>
            <person name="Horvath B."/>
            <person name="Nagy I."/>
            <person name="Toth A."/>
            <person name="Nagy I."/>
            <person name="Kukolya J."/>
        </authorList>
    </citation>
    <scope>NUCLEOTIDE SEQUENCE [LARGE SCALE GENOMIC DNA]</scope>
    <source>
        <strain evidence="1 2">DSM 43795</strain>
    </source>
</reference>
<name>A0ABY4L0W9_THEAE</name>
<accession>A0ABY4L0W9</accession>
<evidence type="ECO:0000313" key="1">
    <source>
        <dbReference type="EMBL" id="UPT21119.1"/>
    </source>
</evidence>
<gene>
    <name evidence="1" type="ORF">FOF52_09230</name>
</gene>
<keyword evidence="2" id="KW-1185">Reference proteome</keyword>